<keyword evidence="1" id="KW-0732">Signal</keyword>
<evidence type="ECO:0000313" key="2">
    <source>
        <dbReference type="EMBL" id="VDM37129.1"/>
    </source>
</evidence>
<evidence type="ECO:0000256" key="1">
    <source>
        <dbReference type="SAM" id="SignalP"/>
    </source>
</evidence>
<evidence type="ECO:0000313" key="3">
    <source>
        <dbReference type="Proteomes" id="UP000050794"/>
    </source>
</evidence>
<proteinExistence type="predicted"/>
<evidence type="ECO:0000313" key="4">
    <source>
        <dbReference type="WBParaSite" id="TCNE_0000588201-mRNA-1"/>
    </source>
</evidence>
<name>A0A183UBL2_TOXCA</name>
<feature type="chain" id="PRO_5044553079" evidence="1">
    <location>
        <begin position="33"/>
        <end position="166"/>
    </location>
</feature>
<reference evidence="4" key="1">
    <citation type="submission" date="2016-06" db="UniProtKB">
        <authorList>
            <consortium name="WormBaseParasite"/>
        </authorList>
    </citation>
    <scope>IDENTIFICATION</scope>
</reference>
<dbReference type="EMBL" id="UYWY01019405">
    <property type="protein sequence ID" value="VDM37129.1"/>
    <property type="molecule type" value="Genomic_DNA"/>
</dbReference>
<dbReference type="PROSITE" id="PS51257">
    <property type="entry name" value="PROKAR_LIPOPROTEIN"/>
    <property type="match status" value="1"/>
</dbReference>
<dbReference type="Proteomes" id="UP000050794">
    <property type="component" value="Unassembled WGS sequence"/>
</dbReference>
<accession>A0A183UBL2</accession>
<organism evidence="3 4">
    <name type="scientific">Toxocara canis</name>
    <name type="common">Canine roundworm</name>
    <dbReference type="NCBI Taxonomy" id="6265"/>
    <lineage>
        <taxon>Eukaryota</taxon>
        <taxon>Metazoa</taxon>
        <taxon>Ecdysozoa</taxon>
        <taxon>Nematoda</taxon>
        <taxon>Chromadorea</taxon>
        <taxon>Rhabditida</taxon>
        <taxon>Spirurina</taxon>
        <taxon>Ascaridomorpha</taxon>
        <taxon>Ascaridoidea</taxon>
        <taxon>Toxocaridae</taxon>
        <taxon>Toxocara</taxon>
    </lineage>
</organism>
<gene>
    <name evidence="2" type="ORF">TCNE_LOCUS5882</name>
</gene>
<reference evidence="2 3" key="2">
    <citation type="submission" date="2018-11" db="EMBL/GenBank/DDBJ databases">
        <authorList>
            <consortium name="Pathogen Informatics"/>
        </authorList>
    </citation>
    <scope>NUCLEOTIDE SEQUENCE [LARGE SCALE GENOMIC DNA]</scope>
</reference>
<dbReference type="WBParaSite" id="TCNE_0000588201-mRNA-1">
    <property type="protein sequence ID" value="TCNE_0000588201-mRNA-1"/>
    <property type="gene ID" value="TCNE_0000588201"/>
</dbReference>
<keyword evidence="3" id="KW-1185">Reference proteome</keyword>
<feature type="signal peptide" evidence="1">
    <location>
        <begin position="1"/>
        <end position="32"/>
    </location>
</feature>
<sequence length="166" mass="18846">MRSNAICHVNWSTGVWDVVILILLTTVSCCEALNCYSCSYSMLEPTPENDDFFCGNETLVLLEKDLTRKEECFVKVTILQTTVETSLKAFSAVVRTCAETCNQICESDGYGTDMVRCDDCCTTDMCNGNYTVRYYLQLMARQYTSWIEPLPGERAYNKANGMKFPY</sequence>
<dbReference type="AlphaFoldDB" id="A0A183UBL2"/>
<protein>
    <submittedName>
        <fullName evidence="4">Toxin_TOLIP domain-containing protein</fullName>
    </submittedName>
</protein>